<dbReference type="PANTHER" id="PTHR46182:SF2">
    <property type="entry name" value="FI19480P1"/>
    <property type="match status" value="1"/>
</dbReference>
<feature type="domain" description="PKD/Chitinase" evidence="1">
    <location>
        <begin position="228"/>
        <end position="320"/>
    </location>
</feature>
<reference evidence="2 3" key="1">
    <citation type="submission" date="2014-02" db="EMBL/GenBank/DDBJ databases">
        <title>Vibrio fortis Dalian14 Genome Sequencing.</title>
        <authorList>
            <person name="Wang Y."/>
            <person name="Song L."/>
            <person name="Liu G."/>
            <person name="Ding J."/>
        </authorList>
    </citation>
    <scope>NUCLEOTIDE SEQUENCE [LARGE SCALE GENOMIC DNA]</scope>
    <source>
        <strain evidence="2 3">Dalian14</strain>
    </source>
</reference>
<comment type="caution">
    <text evidence="2">The sequence shown here is derived from an EMBL/GenBank/DDBJ whole genome shotgun (WGS) entry which is preliminary data.</text>
</comment>
<dbReference type="CDD" id="cd00146">
    <property type="entry name" value="PKD"/>
    <property type="match status" value="1"/>
</dbReference>
<dbReference type="Proteomes" id="UP000027219">
    <property type="component" value="Unassembled WGS sequence"/>
</dbReference>
<dbReference type="AlphaFoldDB" id="A0A066UT08"/>
<dbReference type="Pfam" id="PF17963">
    <property type="entry name" value="Big_9"/>
    <property type="match status" value="1"/>
</dbReference>
<dbReference type="Gene3D" id="2.60.40.10">
    <property type="entry name" value="Immunoglobulins"/>
    <property type="match status" value="3"/>
</dbReference>
<dbReference type="InterPro" id="IPR035986">
    <property type="entry name" value="PKD_dom_sf"/>
</dbReference>
<dbReference type="PROSITE" id="PS51257">
    <property type="entry name" value="PROKAR_LIPOPROTEIN"/>
    <property type="match status" value="1"/>
</dbReference>
<dbReference type="InterPro" id="IPR029865">
    <property type="entry name" value="KIAA0319-like"/>
</dbReference>
<sequence>MHGYTYKFPIILSFAFITACNESASDSSPTSDPNNQTPIAIAGINQQVKVNQVVHLDGTRSVDYDNDFISYSWSFSEKPAGSEAQLSSLEAIKPTFVADQIGTYYLSLVVNDGQVNSRPNQVKIVAKSNQDNSPPVVSLTPTYSASLSQSVKLFDTSTDADGDELYRQWKIINQPDESQPSLSKYEGKYPDLTADVAGDYVVELTVTDGFLSTKATTTVTFNENHQNRPPIAYKNQHMLAIEGMTIPLDASVSTDPDGDPLTFNWFFVSKPQGSNATIADPNAVITSFIADVSGQYTFNIEVSDGEFTDLGYKPTYVNVASLNGPHAKVFLRDETEPLLLPFDEDKNIDLTNDTGEIPEYYTLGSFTFEAVEKDITLTVTSLTDVKDIVQPIIRTSFGELAESDVYVIPAGTRETLTLYSPPTQSKPTRVVLGFAWSLNGPNDFSYIERAGGNYNFMSR</sequence>
<protein>
    <recommendedName>
        <fullName evidence="1">PKD/Chitinase domain-containing protein</fullName>
    </recommendedName>
</protein>
<dbReference type="PANTHER" id="PTHR46182">
    <property type="entry name" value="FI19480P1"/>
    <property type="match status" value="1"/>
</dbReference>
<dbReference type="InterPro" id="IPR013783">
    <property type="entry name" value="Ig-like_fold"/>
</dbReference>
<keyword evidence="3" id="KW-1185">Reference proteome</keyword>
<evidence type="ECO:0000313" key="2">
    <source>
        <dbReference type="EMBL" id="KDN27259.1"/>
    </source>
</evidence>
<feature type="domain" description="PKD/Chitinase" evidence="1">
    <location>
        <begin position="138"/>
        <end position="224"/>
    </location>
</feature>
<proteinExistence type="predicted"/>
<dbReference type="GO" id="GO:0016020">
    <property type="term" value="C:membrane"/>
    <property type="evidence" value="ECO:0007669"/>
    <property type="project" value="TreeGrafter"/>
</dbReference>
<feature type="domain" description="PKD/Chitinase" evidence="1">
    <location>
        <begin position="39"/>
        <end position="127"/>
    </location>
</feature>
<gene>
    <name evidence="2" type="ORF">VFDL14_20375</name>
</gene>
<accession>A0A066UT08</accession>
<dbReference type="SMART" id="SM00089">
    <property type="entry name" value="PKD"/>
    <property type="match status" value="3"/>
</dbReference>
<organism evidence="2 3">
    <name type="scientific">Vibrio fortis</name>
    <dbReference type="NCBI Taxonomy" id="212667"/>
    <lineage>
        <taxon>Bacteria</taxon>
        <taxon>Pseudomonadati</taxon>
        <taxon>Pseudomonadota</taxon>
        <taxon>Gammaproteobacteria</taxon>
        <taxon>Vibrionales</taxon>
        <taxon>Vibrionaceae</taxon>
        <taxon>Vibrio</taxon>
    </lineage>
</organism>
<dbReference type="RefSeq" id="WP_032552617.1">
    <property type="nucleotide sequence ID" value="NZ_JFFR01000027.1"/>
</dbReference>
<dbReference type="GO" id="GO:0031410">
    <property type="term" value="C:cytoplasmic vesicle"/>
    <property type="evidence" value="ECO:0007669"/>
    <property type="project" value="TreeGrafter"/>
</dbReference>
<dbReference type="OrthoDB" id="9758386at2"/>
<dbReference type="Pfam" id="PF22352">
    <property type="entry name" value="K319L-like_PKD"/>
    <property type="match status" value="1"/>
</dbReference>
<evidence type="ECO:0000313" key="3">
    <source>
        <dbReference type="Proteomes" id="UP000027219"/>
    </source>
</evidence>
<name>A0A066UT08_9VIBR</name>
<dbReference type="SUPFAM" id="SSF49299">
    <property type="entry name" value="PKD domain"/>
    <property type="match status" value="2"/>
</dbReference>
<dbReference type="EMBL" id="JFFR01000027">
    <property type="protein sequence ID" value="KDN27259.1"/>
    <property type="molecule type" value="Genomic_DNA"/>
</dbReference>
<evidence type="ECO:0000259" key="1">
    <source>
        <dbReference type="SMART" id="SM00089"/>
    </source>
</evidence>
<dbReference type="InterPro" id="IPR022409">
    <property type="entry name" value="PKD/Chitinase_dom"/>
</dbReference>
<dbReference type="STRING" id="212667.VFDL14_20375"/>